<sequence>MSQLIRTRRVMTSTPSSTTTHTTATTAPSEIDHRPVNPVNPIDPPLPQVPALSTSSMCYMLVHNVLTGAPTLRTRCRHRDPQPMPRVHNQGKLFRNFSRICY</sequence>
<gene>
    <name evidence="2" type="ORF">C1H46_041906</name>
</gene>
<feature type="compositionally biased region" description="Low complexity" evidence="1">
    <location>
        <begin position="12"/>
        <end position="29"/>
    </location>
</feature>
<protein>
    <submittedName>
        <fullName evidence="2">Uncharacterized protein</fullName>
    </submittedName>
</protein>
<dbReference type="Proteomes" id="UP000315295">
    <property type="component" value="Unassembled WGS sequence"/>
</dbReference>
<evidence type="ECO:0000313" key="2">
    <source>
        <dbReference type="EMBL" id="TQD72561.1"/>
    </source>
</evidence>
<proteinExistence type="predicted"/>
<dbReference type="EMBL" id="VIEB01001389">
    <property type="protein sequence ID" value="TQD72561.1"/>
    <property type="molecule type" value="Genomic_DNA"/>
</dbReference>
<dbReference type="AlphaFoldDB" id="A0A540KEA4"/>
<evidence type="ECO:0000313" key="3">
    <source>
        <dbReference type="Proteomes" id="UP000315295"/>
    </source>
</evidence>
<evidence type="ECO:0000256" key="1">
    <source>
        <dbReference type="SAM" id="MobiDB-lite"/>
    </source>
</evidence>
<accession>A0A540KEA4</accession>
<name>A0A540KEA4_MALBA</name>
<feature type="region of interest" description="Disordered" evidence="1">
    <location>
        <begin position="1"/>
        <end position="48"/>
    </location>
</feature>
<reference evidence="2 3" key="1">
    <citation type="journal article" date="2019" name="G3 (Bethesda)">
        <title>Sequencing of a Wild Apple (Malus baccata) Genome Unravels the Differences Between Cultivated and Wild Apple Species Regarding Disease Resistance and Cold Tolerance.</title>
        <authorList>
            <person name="Chen X."/>
        </authorList>
    </citation>
    <scope>NUCLEOTIDE SEQUENCE [LARGE SCALE GENOMIC DNA]</scope>
    <source>
        <strain evidence="3">cv. Shandingzi</strain>
        <tissue evidence="2">Leaves</tissue>
    </source>
</reference>
<comment type="caution">
    <text evidence="2">The sequence shown here is derived from an EMBL/GenBank/DDBJ whole genome shotgun (WGS) entry which is preliminary data.</text>
</comment>
<keyword evidence="3" id="KW-1185">Reference proteome</keyword>
<organism evidence="2 3">
    <name type="scientific">Malus baccata</name>
    <name type="common">Siberian crab apple</name>
    <name type="synonym">Pyrus baccata</name>
    <dbReference type="NCBI Taxonomy" id="106549"/>
    <lineage>
        <taxon>Eukaryota</taxon>
        <taxon>Viridiplantae</taxon>
        <taxon>Streptophyta</taxon>
        <taxon>Embryophyta</taxon>
        <taxon>Tracheophyta</taxon>
        <taxon>Spermatophyta</taxon>
        <taxon>Magnoliopsida</taxon>
        <taxon>eudicotyledons</taxon>
        <taxon>Gunneridae</taxon>
        <taxon>Pentapetalae</taxon>
        <taxon>rosids</taxon>
        <taxon>fabids</taxon>
        <taxon>Rosales</taxon>
        <taxon>Rosaceae</taxon>
        <taxon>Amygdaloideae</taxon>
        <taxon>Maleae</taxon>
        <taxon>Malus</taxon>
    </lineage>
</organism>